<evidence type="ECO:0000313" key="2">
    <source>
        <dbReference type="EMBL" id="CEK54540.1"/>
    </source>
</evidence>
<feature type="compositionally biased region" description="Polar residues" evidence="1">
    <location>
        <begin position="82"/>
        <end position="118"/>
    </location>
</feature>
<protein>
    <submittedName>
        <fullName evidence="2">Uncharacterized protein</fullName>
    </submittedName>
</protein>
<organism evidence="2">
    <name type="scientific">Arion vulgaris</name>
    <dbReference type="NCBI Taxonomy" id="1028688"/>
    <lineage>
        <taxon>Eukaryota</taxon>
        <taxon>Metazoa</taxon>
        <taxon>Spiralia</taxon>
        <taxon>Lophotrochozoa</taxon>
        <taxon>Mollusca</taxon>
        <taxon>Gastropoda</taxon>
        <taxon>Heterobranchia</taxon>
        <taxon>Euthyneura</taxon>
        <taxon>Panpulmonata</taxon>
        <taxon>Eupulmonata</taxon>
        <taxon>Stylommatophora</taxon>
        <taxon>Helicina</taxon>
        <taxon>Arionoidea</taxon>
        <taxon>Arionidae</taxon>
        <taxon>Arion</taxon>
    </lineage>
</organism>
<dbReference type="EMBL" id="HACG01007675">
    <property type="protein sequence ID" value="CEK54540.1"/>
    <property type="molecule type" value="Transcribed_RNA"/>
</dbReference>
<name>A0A0B6YGB4_9EUPU</name>
<feature type="non-terminal residue" evidence="2">
    <location>
        <position position="1"/>
    </location>
</feature>
<evidence type="ECO:0000256" key="1">
    <source>
        <dbReference type="SAM" id="MobiDB-lite"/>
    </source>
</evidence>
<sequence length="127" mass="13447">ESLAENSNRSVTKLNSCSDDGVAYINLGTDDIGNLQIYKSDGQEIFFEVVASDDDIKALNLKEDCSDTIKSETKLLSDNLNKTGTISPSSTDSVVSTNNKQPVVSVSSSNEVKTASSISPPPLVACN</sequence>
<proteinExistence type="predicted"/>
<reference evidence="2" key="1">
    <citation type="submission" date="2014-12" db="EMBL/GenBank/DDBJ databases">
        <title>Insight into the proteome of Arion vulgaris.</title>
        <authorList>
            <person name="Aradska J."/>
            <person name="Bulat T."/>
            <person name="Smidak R."/>
            <person name="Sarate P."/>
            <person name="Gangsoo J."/>
            <person name="Sialana F."/>
            <person name="Bilban M."/>
            <person name="Lubec G."/>
        </authorList>
    </citation>
    <scope>NUCLEOTIDE SEQUENCE</scope>
    <source>
        <tissue evidence="2">Skin</tissue>
    </source>
</reference>
<feature type="region of interest" description="Disordered" evidence="1">
    <location>
        <begin position="82"/>
        <end position="120"/>
    </location>
</feature>
<feature type="non-terminal residue" evidence="2">
    <location>
        <position position="127"/>
    </location>
</feature>
<gene>
    <name evidence="2" type="primary">ORF23072</name>
</gene>
<dbReference type="AlphaFoldDB" id="A0A0B6YGB4"/>
<accession>A0A0B6YGB4</accession>